<sequence length="243" mass="26824">MSIITQRGNLAEIVVTKLTERIDSGLYAPGAKIPSSAQLCEEFGVSRTVIREALTSLKVAGRVTARQGAGVYVTDKDAKTLNYEISRVEDIRSAMQILELRLGVELQSVALAAARRTPEALAEIARAFDKLETLETDDVEVEARADFDFHLAIARATRNPHFPSFLEAVMESINFELVLKHRQSSRAYSGYLKKINKEHAAILAAITQGDVKAAKQALAVHLEESLNRYRLMLDEPETVAMAN</sequence>
<dbReference type="PRINTS" id="PR00035">
    <property type="entry name" value="HTHGNTR"/>
</dbReference>
<dbReference type="RefSeq" id="WP_064254282.1">
    <property type="nucleotide sequence ID" value="NZ_CP013110.1"/>
</dbReference>
<dbReference type="KEGG" id="same:SAMCFNEI73_pC0844"/>
<dbReference type="EMBL" id="CP013110">
    <property type="protein sequence ID" value="APG94557.1"/>
    <property type="molecule type" value="Genomic_DNA"/>
</dbReference>
<evidence type="ECO:0000313" key="5">
    <source>
        <dbReference type="Proteomes" id="UP000182306"/>
    </source>
</evidence>
<dbReference type="InterPro" id="IPR036390">
    <property type="entry name" value="WH_DNA-bd_sf"/>
</dbReference>
<dbReference type="SUPFAM" id="SSF46785">
    <property type="entry name" value="Winged helix' DNA-binding domain"/>
    <property type="match status" value="1"/>
</dbReference>
<proteinExistence type="predicted"/>
<evidence type="ECO:0000313" key="4">
    <source>
        <dbReference type="EMBL" id="APG94557.1"/>
    </source>
</evidence>
<evidence type="ECO:0000256" key="3">
    <source>
        <dbReference type="ARBA" id="ARBA00023163"/>
    </source>
</evidence>
<dbReference type="Proteomes" id="UP000182306">
    <property type="component" value="Plasmid C"/>
</dbReference>
<keyword evidence="1" id="KW-0805">Transcription regulation</keyword>
<evidence type="ECO:0000256" key="2">
    <source>
        <dbReference type="ARBA" id="ARBA00023125"/>
    </source>
</evidence>
<dbReference type="InterPro" id="IPR008920">
    <property type="entry name" value="TF_FadR/GntR_C"/>
</dbReference>
<gene>
    <name evidence="4" type="ORF">SAMCFNEI73_pC0844</name>
</gene>
<dbReference type="SUPFAM" id="SSF48008">
    <property type="entry name" value="GntR ligand-binding domain-like"/>
    <property type="match status" value="1"/>
</dbReference>
<protein>
    <submittedName>
        <fullName evidence="4">GntR family transcriptional regulator</fullName>
    </submittedName>
</protein>
<evidence type="ECO:0000256" key="1">
    <source>
        <dbReference type="ARBA" id="ARBA00023015"/>
    </source>
</evidence>
<dbReference type="PANTHER" id="PTHR43537:SF5">
    <property type="entry name" value="UXU OPERON TRANSCRIPTIONAL REGULATOR"/>
    <property type="match status" value="1"/>
</dbReference>
<keyword evidence="5" id="KW-1185">Reference proteome</keyword>
<geneLocation type="plasmid" evidence="4 5">
    <name>C</name>
</geneLocation>
<dbReference type="InterPro" id="IPR011711">
    <property type="entry name" value="GntR_C"/>
</dbReference>
<dbReference type="SMART" id="SM00345">
    <property type="entry name" value="HTH_GNTR"/>
    <property type="match status" value="1"/>
</dbReference>
<dbReference type="GO" id="GO:0003677">
    <property type="term" value="F:DNA binding"/>
    <property type="evidence" value="ECO:0007669"/>
    <property type="project" value="UniProtKB-KW"/>
</dbReference>
<dbReference type="SMART" id="SM00895">
    <property type="entry name" value="FCD"/>
    <property type="match status" value="1"/>
</dbReference>
<keyword evidence="2" id="KW-0238">DNA-binding</keyword>
<dbReference type="PANTHER" id="PTHR43537">
    <property type="entry name" value="TRANSCRIPTIONAL REGULATOR, GNTR FAMILY"/>
    <property type="match status" value="1"/>
</dbReference>
<name>A0A1L3LWS9_9HYPH</name>
<dbReference type="OrthoDB" id="7347280at2"/>
<accession>A0A1L3LWS9</accession>
<dbReference type="Pfam" id="PF00392">
    <property type="entry name" value="GntR"/>
    <property type="match status" value="1"/>
</dbReference>
<dbReference type="InterPro" id="IPR036388">
    <property type="entry name" value="WH-like_DNA-bd_sf"/>
</dbReference>
<keyword evidence="4" id="KW-0614">Plasmid</keyword>
<organism evidence="4 5">
    <name type="scientific">Sinorhizobium americanum</name>
    <dbReference type="NCBI Taxonomy" id="194963"/>
    <lineage>
        <taxon>Bacteria</taxon>
        <taxon>Pseudomonadati</taxon>
        <taxon>Pseudomonadota</taxon>
        <taxon>Alphaproteobacteria</taxon>
        <taxon>Hyphomicrobiales</taxon>
        <taxon>Rhizobiaceae</taxon>
        <taxon>Sinorhizobium/Ensifer group</taxon>
        <taxon>Sinorhizobium</taxon>
    </lineage>
</organism>
<dbReference type="InterPro" id="IPR000524">
    <property type="entry name" value="Tscrpt_reg_HTH_GntR"/>
</dbReference>
<reference evidence="4 5" key="1">
    <citation type="submission" date="2015-10" db="EMBL/GenBank/DDBJ databases">
        <title>Genomic differences between typical nodule nitrogen-fixing rhizobial strains and those coming from bean seeds.</title>
        <authorList>
            <person name="Peralta H."/>
            <person name="Aguilar-Vera A."/>
            <person name="Diaz R."/>
            <person name="Mora Y."/>
            <person name="Martinez-Batallar G."/>
            <person name="Salazar E."/>
            <person name="Vargas-Lagunas C."/>
            <person name="Encarnacion S."/>
            <person name="Girard L."/>
            <person name="Mora J."/>
        </authorList>
    </citation>
    <scope>NUCLEOTIDE SEQUENCE [LARGE SCALE GENOMIC DNA]</scope>
    <source>
        <strain evidence="4 5">CFNEI 73</strain>
        <plasmid evidence="4 5">C</plasmid>
    </source>
</reference>
<dbReference type="AlphaFoldDB" id="A0A1L3LWS9"/>
<dbReference type="CDD" id="cd07377">
    <property type="entry name" value="WHTH_GntR"/>
    <property type="match status" value="1"/>
</dbReference>
<dbReference type="GO" id="GO:0003700">
    <property type="term" value="F:DNA-binding transcription factor activity"/>
    <property type="evidence" value="ECO:0007669"/>
    <property type="project" value="InterPro"/>
</dbReference>
<dbReference type="PROSITE" id="PS50949">
    <property type="entry name" value="HTH_GNTR"/>
    <property type="match status" value="1"/>
</dbReference>
<dbReference type="Pfam" id="PF07729">
    <property type="entry name" value="FCD"/>
    <property type="match status" value="1"/>
</dbReference>
<dbReference type="Gene3D" id="1.10.10.10">
    <property type="entry name" value="Winged helix-like DNA-binding domain superfamily/Winged helix DNA-binding domain"/>
    <property type="match status" value="1"/>
</dbReference>
<dbReference type="Gene3D" id="1.20.120.530">
    <property type="entry name" value="GntR ligand-binding domain-like"/>
    <property type="match status" value="1"/>
</dbReference>
<keyword evidence="3" id="KW-0804">Transcription</keyword>